<evidence type="ECO:0000256" key="1">
    <source>
        <dbReference type="ARBA" id="ARBA00010406"/>
    </source>
</evidence>
<evidence type="ECO:0000313" key="6">
    <source>
        <dbReference type="EMBL" id="GAF99982.1"/>
    </source>
</evidence>
<feature type="non-terminal residue" evidence="6">
    <location>
        <position position="1"/>
    </location>
</feature>
<accession>X0UI07</accession>
<comment type="similarity">
    <text evidence="1">Belongs to the ribonucleoside diphosphate reductase large chain family.</text>
</comment>
<feature type="domain" description="Ribonucleotide reductase large subunit N-terminal" evidence="4">
    <location>
        <begin position="93"/>
        <end position="163"/>
    </location>
</feature>
<evidence type="ECO:0000259" key="5">
    <source>
        <dbReference type="Pfam" id="PF02867"/>
    </source>
</evidence>
<dbReference type="SUPFAM" id="SSF51998">
    <property type="entry name" value="PFL-like glycyl radical enzymes"/>
    <property type="match status" value="1"/>
</dbReference>
<dbReference type="SUPFAM" id="SSF48168">
    <property type="entry name" value="R1 subunit of ribonucleotide reductase, N-terminal domain"/>
    <property type="match status" value="1"/>
</dbReference>
<dbReference type="GO" id="GO:0004748">
    <property type="term" value="F:ribonucleoside-diphosphate reductase activity, thioredoxin disulfide as acceptor"/>
    <property type="evidence" value="ECO:0007669"/>
    <property type="project" value="UniProtKB-EC"/>
</dbReference>
<dbReference type="InterPro" id="IPR039718">
    <property type="entry name" value="Rrm1"/>
</dbReference>
<dbReference type="Pfam" id="PF02867">
    <property type="entry name" value="Ribonuc_red_lgC"/>
    <property type="match status" value="1"/>
</dbReference>
<dbReference type="PANTHER" id="PTHR11573:SF6">
    <property type="entry name" value="RIBONUCLEOSIDE-DIPHOSPHATE REDUCTASE LARGE SUBUNIT"/>
    <property type="match status" value="1"/>
</dbReference>
<dbReference type="InterPro" id="IPR008926">
    <property type="entry name" value="RNR_R1-su_N"/>
</dbReference>
<dbReference type="UniPathway" id="UPA00326"/>
<dbReference type="InterPro" id="IPR013509">
    <property type="entry name" value="RNR_lsu_N"/>
</dbReference>
<reference evidence="6" key="1">
    <citation type="journal article" date="2014" name="Front. Microbiol.">
        <title>High frequency of phylogenetically diverse reductive dehalogenase-homologous genes in deep subseafloor sedimentary metagenomes.</title>
        <authorList>
            <person name="Kawai M."/>
            <person name="Futagami T."/>
            <person name="Toyoda A."/>
            <person name="Takaki Y."/>
            <person name="Nishi S."/>
            <person name="Hori S."/>
            <person name="Arai W."/>
            <person name="Tsubouchi T."/>
            <person name="Morono Y."/>
            <person name="Uchiyama I."/>
            <person name="Ito T."/>
            <person name="Fujiyama A."/>
            <person name="Inagaki F."/>
            <person name="Takami H."/>
        </authorList>
    </citation>
    <scope>NUCLEOTIDE SEQUENCE</scope>
    <source>
        <strain evidence="6">Expedition CK06-06</strain>
    </source>
</reference>
<protein>
    <recommendedName>
        <fullName evidence="2">ribonucleoside-diphosphate reductase</fullName>
        <ecNumber evidence="2">1.17.4.1</ecNumber>
    </recommendedName>
</protein>
<evidence type="ECO:0000256" key="3">
    <source>
        <dbReference type="ARBA" id="ARBA00023002"/>
    </source>
</evidence>
<evidence type="ECO:0000259" key="4">
    <source>
        <dbReference type="Pfam" id="PF00317"/>
    </source>
</evidence>
<gene>
    <name evidence="6" type="ORF">S01H1_45302</name>
</gene>
<organism evidence="6">
    <name type="scientific">marine sediment metagenome</name>
    <dbReference type="NCBI Taxonomy" id="412755"/>
    <lineage>
        <taxon>unclassified sequences</taxon>
        <taxon>metagenomes</taxon>
        <taxon>ecological metagenomes</taxon>
    </lineage>
</organism>
<dbReference type="GO" id="GO:0005524">
    <property type="term" value="F:ATP binding"/>
    <property type="evidence" value="ECO:0007669"/>
    <property type="project" value="InterPro"/>
</dbReference>
<dbReference type="EC" id="1.17.4.1" evidence="2"/>
<dbReference type="InterPro" id="IPR000788">
    <property type="entry name" value="RNR_lg_C"/>
</dbReference>
<dbReference type="GO" id="GO:0005971">
    <property type="term" value="C:ribonucleoside-diphosphate reductase complex"/>
    <property type="evidence" value="ECO:0007669"/>
    <property type="project" value="TreeGrafter"/>
</dbReference>
<dbReference type="PANTHER" id="PTHR11573">
    <property type="entry name" value="RIBONUCLEOSIDE-DIPHOSPHATE REDUCTASE LARGE CHAIN"/>
    <property type="match status" value="1"/>
</dbReference>
<dbReference type="Gene3D" id="3.20.70.20">
    <property type="match status" value="1"/>
</dbReference>
<dbReference type="AlphaFoldDB" id="X0UI07"/>
<sequence>YNKVKTSELDELASELCASMIIGEPEYGILASRIIISNHHKNTSPSFSETIHILYNNITNQEKSPLISKELYDTVIKNKNKLNDKINYDRDYNFDYFGFKTLERAYLMKSNGKVIERPQQMIMRVALGIHGKDFKDALNTYELMSKQFFIHATPTLFNSGTPRPQLSSCFLLAMKSDSIDGIFKTVSDCANISKWAGGIGLHIHNIRCKDSPIRGTNGISNGIVPMLRVFNNTARYVDQGGGKRNGSFAIYLEPWHGDIMSFIE</sequence>
<dbReference type="EMBL" id="BARS01028939">
    <property type="protein sequence ID" value="GAF99982.1"/>
    <property type="molecule type" value="Genomic_DNA"/>
</dbReference>
<name>X0UI07_9ZZZZ</name>
<dbReference type="GO" id="GO:0009263">
    <property type="term" value="P:deoxyribonucleotide biosynthetic process"/>
    <property type="evidence" value="ECO:0007669"/>
    <property type="project" value="InterPro"/>
</dbReference>
<feature type="domain" description="Ribonucleotide reductase large subunit C-terminal" evidence="5">
    <location>
        <begin position="167"/>
        <end position="264"/>
    </location>
</feature>
<proteinExistence type="inferred from homology"/>
<keyword evidence="3" id="KW-0560">Oxidoreductase</keyword>
<comment type="caution">
    <text evidence="6">The sequence shown here is derived from an EMBL/GenBank/DDBJ whole genome shotgun (WGS) entry which is preliminary data.</text>
</comment>
<evidence type="ECO:0000256" key="2">
    <source>
        <dbReference type="ARBA" id="ARBA00012274"/>
    </source>
</evidence>
<feature type="non-terminal residue" evidence="6">
    <location>
        <position position="264"/>
    </location>
</feature>
<dbReference type="Pfam" id="PF00317">
    <property type="entry name" value="Ribonuc_red_lgN"/>
    <property type="match status" value="1"/>
</dbReference>